<dbReference type="RefSeq" id="WP_150044047.1">
    <property type="nucleotide sequence ID" value="NZ_OW485601.1"/>
</dbReference>
<reference evidence="20 21" key="1">
    <citation type="submission" date="2019-09" db="EMBL/GenBank/DDBJ databases">
        <title>Genome sequence of Rhodovastum atsumiense, a diverse member of the Acetobacteraceae family of non-sulfur purple photosynthetic bacteria.</title>
        <authorList>
            <person name="Meyer T."/>
            <person name="Kyndt J."/>
        </authorList>
    </citation>
    <scope>NUCLEOTIDE SEQUENCE [LARGE SCALE GENOMIC DNA]</scope>
    <source>
        <strain evidence="20 21">DSM 21279</strain>
    </source>
</reference>
<keyword evidence="10 16" id="KW-0798">TonB box</keyword>
<keyword evidence="3 14" id="KW-0813">Transport</keyword>
<evidence type="ECO:0000256" key="15">
    <source>
        <dbReference type="PROSITE-ProRule" id="PRU10144"/>
    </source>
</evidence>
<keyword evidence="11 14" id="KW-0472">Membrane</keyword>
<keyword evidence="5" id="KW-0410">Iron transport</keyword>
<evidence type="ECO:0000256" key="14">
    <source>
        <dbReference type="PROSITE-ProRule" id="PRU01360"/>
    </source>
</evidence>
<feature type="signal peptide" evidence="17">
    <location>
        <begin position="1"/>
        <end position="30"/>
    </location>
</feature>
<dbReference type="InterPro" id="IPR000531">
    <property type="entry name" value="Beta-barrel_TonB"/>
</dbReference>
<evidence type="ECO:0000259" key="18">
    <source>
        <dbReference type="Pfam" id="PF00593"/>
    </source>
</evidence>
<protein>
    <submittedName>
        <fullName evidence="20">TonB-dependent siderophore receptor</fullName>
    </submittedName>
</protein>
<dbReference type="PROSITE" id="PS01156">
    <property type="entry name" value="TONB_DEPENDENT_REC_2"/>
    <property type="match status" value="1"/>
</dbReference>
<evidence type="ECO:0000256" key="11">
    <source>
        <dbReference type="ARBA" id="ARBA00023136"/>
    </source>
</evidence>
<dbReference type="InterPro" id="IPR036942">
    <property type="entry name" value="Beta-barrel_TonB_sf"/>
</dbReference>
<evidence type="ECO:0000256" key="6">
    <source>
        <dbReference type="ARBA" id="ARBA00022692"/>
    </source>
</evidence>
<dbReference type="Gene3D" id="2.40.170.20">
    <property type="entry name" value="TonB-dependent receptor, beta-barrel domain"/>
    <property type="match status" value="1"/>
</dbReference>
<dbReference type="PANTHER" id="PTHR32552:SF82">
    <property type="entry name" value="FCUA PROTEIN"/>
    <property type="match status" value="1"/>
</dbReference>
<evidence type="ECO:0000259" key="19">
    <source>
        <dbReference type="Pfam" id="PF07715"/>
    </source>
</evidence>
<dbReference type="CDD" id="cd01347">
    <property type="entry name" value="ligand_gated_channel"/>
    <property type="match status" value="1"/>
</dbReference>
<evidence type="ECO:0000256" key="2">
    <source>
        <dbReference type="ARBA" id="ARBA00009810"/>
    </source>
</evidence>
<sequence>MMAVSSFSTRITSPGAALAAWLLGSGSALAQGADAPGQETWVDPVVVSAPPREASGGAGDGYRRARVDLGPLGNRPKLETPYSIQDISSPMMEAVGARTLSEAIRYFPSAQIEARGGLDVGRPQSRGFQGDIVQNTRMDGLNVFGVTAYPMEQLEAVELLQGLSGALYGPAAPAGTFNYILKRPTEEPLRKLSLGFDSAGIGTVHTDVGGQVARFGYRLNGLIADGTGYVGGSHLRREMVSGNFDLHVSDATTLELNASHYLQIANGYPGSFSYSQTTPLPAALDPTKVGYGQSFAGQQLETNIVSTRLRHSFSDDWSVTGGGLHQEATRILYGVTNTLASNARTYTSSISTNMSGTTTVDSMLLYLNGRVRGLGLTHDLMLGSNGFQQTQFTPRYTRSYTLGSASLYAPTVFNPPAWLDVGPKYRSGQNRQFSLIAGDTITFTERWSVLAAFSQDWLQGASWDTSGTKTSGYHQNGISPTASLMFRPLPDMMLYFTYADSLQKGDTAPTSGVANAGEILPPYRSEQFELGWKARMAAVDLAAALFRMTRPFAYTGSDNVFREQGTQVNYGLELSAKGNPVEDLTVFGGVTLLDPELTDTVSPATSGKLVVGVPRIQANLYTEYRVPALPGLALEMNLHHTGRRAANDTNTTWADAYTTLDLGARYATDLWGRDVTWRLGVKNLFDERYWVSVFPSSINGTNAGNASAFLGAPRTVWAALQVRF</sequence>
<dbReference type="InterPro" id="IPR039426">
    <property type="entry name" value="TonB-dep_rcpt-like"/>
</dbReference>
<evidence type="ECO:0000256" key="13">
    <source>
        <dbReference type="ARBA" id="ARBA00023237"/>
    </source>
</evidence>
<comment type="caution">
    <text evidence="20">The sequence shown here is derived from an EMBL/GenBank/DDBJ whole genome shotgun (WGS) entry which is preliminary data.</text>
</comment>
<keyword evidence="8" id="KW-0408">Iron</keyword>
<accession>A0A5M6IN17</accession>
<comment type="subcellular location">
    <subcellularLocation>
        <location evidence="1 14">Cell outer membrane</location>
        <topology evidence="1 14">Multi-pass membrane protein</topology>
    </subcellularLocation>
</comment>
<dbReference type="AlphaFoldDB" id="A0A5M6IN17"/>
<evidence type="ECO:0000313" key="20">
    <source>
        <dbReference type="EMBL" id="KAA5609269.1"/>
    </source>
</evidence>
<comment type="similarity">
    <text evidence="2 14 16">Belongs to the TonB-dependent receptor family.</text>
</comment>
<dbReference type="InterPro" id="IPR010105">
    <property type="entry name" value="TonB_sidphr_rcpt"/>
</dbReference>
<dbReference type="Pfam" id="PF07715">
    <property type="entry name" value="Plug"/>
    <property type="match status" value="1"/>
</dbReference>
<dbReference type="InterPro" id="IPR010917">
    <property type="entry name" value="TonB_rcpt_CS"/>
</dbReference>
<keyword evidence="12 20" id="KW-0675">Receptor</keyword>
<dbReference type="NCBIfam" id="TIGR01783">
    <property type="entry name" value="TonB-siderophor"/>
    <property type="match status" value="1"/>
</dbReference>
<gene>
    <name evidence="20" type="ORF">F1189_25175</name>
</gene>
<dbReference type="InterPro" id="IPR037066">
    <property type="entry name" value="Plug_dom_sf"/>
</dbReference>
<dbReference type="GO" id="GO:0015344">
    <property type="term" value="F:siderophore uptake transmembrane transporter activity"/>
    <property type="evidence" value="ECO:0007669"/>
    <property type="project" value="TreeGrafter"/>
</dbReference>
<evidence type="ECO:0000256" key="8">
    <source>
        <dbReference type="ARBA" id="ARBA00023004"/>
    </source>
</evidence>
<feature type="chain" id="PRO_5024391738" evidence="17">
    <location>
        <begin position="31"/>
        <end position="724"/>
    </location>
</feature>
<evidence type="ECO:0000256" key="17">
    <source>
        <dbReference type="SAM" id="SignalP"/>
    </source>
</evidence>
<keyword evidence="13 14" id="KW-0998">Cell outer membrane</keyword>
<keyword evidence="4 14" id="KW-1134">Transmembrane beta strand</keyword>
<feature type="short sequence motif" description="TonB C-terminal box" evidence="15">
    <location>
        <begin position="707"/>
        <end position="724"/>
    </location>
</feature>
<feature type="domain" description="TonB-dependent receptor-like beta-barrel" evidence="18">
    <location>
        <begin position="257"/>
        <end position="684"/>
    </location>
</feature>
<dbReference type="EMBL" id="VWPK01000055">
    <property type="protein sequence ID" value="KAA5609269.1"/>
    <property type="molecule type" value="Genomic_DNA"/>
</dbReference>
<dbReference type="PANTHER" id="PTHR32552">
    <property type="entry name" value="FERRICHROME IRON RECEPTOR-RELATED"/>
    <property type="match status" value="1"/>
</dbReference>
<dbReference type="Gene3D" id="2.170.130.10">
    <property type="entry name" value="TonB-dependent receptor, plug domain"/>
    <property type="match status" value="1"/>
</dbReference>
<keyword evidence="21" id="KW-1185">Reference proteome</keyword>
<evidence type="ECO:0000256" key="1">
    <source>
        <dbReference type="ARBA" id="ARBA00004571"/>
    </source>
</evidence>
<dbReference type="PROSITE" id="PS52016">
    <property type="entry name" value="TONB_DEPENDENT_REC_3"/>
    <property type="match status" value="1"/>
</dbReference>
<keyword evidence="7 17" id="KW-0732">Signal</keyword>
<evidence type="ECO:0000256" key="16">
    <source>
        <dbReference type="RuleBase" id="RU003357"/>
    </source>
</evidence>
<dbReference type="Pfam" id="PF00593">
    <property type="entry name" value="TonB_dep_Rec_b-barrel"/>
    <property type="match status" value="1"/>
</dbReference>
<dbReference type="Proteomes" id="UP000325255">
    <property type="component" value="Unassembled WGS sequence"/>
</dbReference>
<dbReference type="SUPFAM" id="SSF56935">
    <property type="entry name" value="Porins"/>
    <property type="match status" value="1"/>
</dbReference>
<evidence type="ECO:0000256" key="4">
    <source>
        <dbReference type="ARBA" id="ARBA00022452"/>
    </source>
</evidence>
<dbReference type="InterPro" id="IPR012910">
    <property type="entry name" value="Plug_dom"/>
</dbReference>
<organism evidence="20 21">
    <name type="scientific">Rhodovastum atsumiense</name>
    <dbReference type="NCBI Taxonomy" id="504468"/>
    <lineage>
        <taxon>Bacteria</taxon>
        <taxon>Pseudomonadati</taxon>
        <taxon>Pseudomonadota</taxon>
        <taxon>Alphaproteobacteria</taxon>
        <taxon>Acetobacterales</taxon>
        <taxon>Acetobacteraceae</taxon>
        <taxon>Rhodovastum</taxon>
    </lineage>
</organism>
<feature type="domain" description="TonB-dependent receptor plug" evidence="19">
    <location>
        <begin position="77"/>
        <end position="176"/>
    </location>
</feature>
<evidence type="ECO:0000313" key="21">
    <source>
        <dbReference type="Proteomes" id="UP000325255"/>
    </source>
</evidence>
<keyword evidence="6 14" id="KW-0812">Transmembrane</keyword>
<dbReference type="OrthoDB" id="9760333at2"/>
<evidence type="ECO:0000256" key="9">
    <source>
        <dbReference type="ARBA" id="ARBA00023065"/>
    </source>
</evidence>
<dbReference type="GO" id="GO:0015891">
    <property type="term" value="P:siderophore transport"/>
    <property type="evidence" value="ECO:0007669"/>
    <property type="project" value="InterPro"/>
</dbReference>
<dbReference type="GO" id="GO:0009279">
    <property type="term" value="C:cell outer membrane"/>
    <property type="evidence" value="ECO:0007669"/>
    <property type="project" value="UniProtKB-SubCell"/>
</dbReference>
<evidence type="ECO:0000256" key="10">
    <source>
        <dbReference type="ARBA" id="ARBA00023077"/>
    </source>
</evidence>
<name>A0A5M6IN17_9PROT</name>
<evidence type="ECO:0000256" key="3">
    <source>
        <dbReference type="ARBA" id="ARBA00022448"/>
    </source>
</evidence>
<keyword evidence="9" id="KW-0406">Ion transport</keyword>
<evidence type="ECO:0000256" key="7">
    <source>
        <dbReference type="ARBA" id="ARBA00022729"/>
    </source>
</evidence>
<dbReference type="GO" id="GO:0038023">
    <property type="term" value="F:signaling receptor activity"/>
    <property type="evidence" value="ECO:0007669"/>
    <property type="project" value="InterPro"/>
</dbReference>
<evidence type="ECO:0000256" key="5">
    <source>
        <dbReference type="ARBA" id="ARBA00022496"/>
    </source>
</evidence>
<evidence type="ECO:0000256" key="12">
    <source>
        <dbReference type="ARBA" id="ARBA00023170"/>
    </source>
</evidence>
<proteinExistence type="inferred from homology"/>